<dbReference type="Proteomes" id="UP001642483">
    <property type="component" value="Unassembled WGS sequence"/>
</dbReference>
<comment type="catalytic activity">
    <reaction evidence="1 8">
        <text>[protein]-peptidylproline (omega=180) = [protein]-peptidylproline (omega=0)</text>
        <dbReference type="Rhea" id="RHEA:16237"/>
        <dbReference type="Rhea" id="RHEA-COMP:10747"/>
        <dbReference type="Rhea" id="RHEA-COMP:10748"/>
        <dbReference type="ChEBI" id="CHEBI:83833"/>
        <dbReference type="ChEBI" id="CHEBI:83834"/>
        <dbReference type="EC" id="5.2.1.8"/>
    </reaction>
</comment>
<dbReference type="SUPFAM" id="SSF54928">
    <property type="entry name" value="RNA-binding domain, RBD"/>
    <property type="match status" value="1"/>
</dbReference>
<proteinExistence type="inferred from homology"/>
<evidence type="ECO:0000256" key="2">
    <source>
        <dbReference type="ARBA" id="ARBA00004123"/>
    </source>
</evidence>
<comment type="caution">
    <text evidence="12">The sequence shown here is derived from an EMBL/GenBank/DDBJ whole genome shotgun (WGS) entry which is preliminary data.</text>
</comment>
<accession>A0ABP0FWS2</accession>
<evidence type="ECO:0000256" key="1">
    <source>
        <dbReference type="ARBA" id="ARBA00000971"/>
    </source>
</evidence>
<evidence type="ECO:0000256" key="7">
    <source>
        <dbReference type="PROSITE-ProRule" id="PRU00176"/>
    </source>
</evidence>
<feature type="compositionally biased region" description="Basic and acidic residues" evidence="9">
    <location>
        <begin position="433"/>
        <end position="442"/>
    </location>
</feature>
<keyword evidence="6 8" id="KW-0539">Nucleus</keyword>
<dbReference type="EC" id="5.2.1.8" evidence="8"/>
<feature type="compositionally biased region" description="Polar residues" evidence="9">
    <location>
        <begin position="318"/>
        <end position="329"/>
    </location>
</feature>
<feature type="domain" description="PPIase cyclophilin-type" evidence="10">
    <location>
        <begin position="6"/>
        <end position="161"/>
    </location>
</feature>
<dbReference type="PANTHER" id="PTHR45843">
    <property type="entry name" value="PEPTIDYL-PROLYL CIS-TRANS ISOMERASE-LIKE 4"/>
    <property type="match status" value="1"/>
</dbReference>
<dbReference type="InterPro" id="IPR002130">
    <property type="entry name" value="Cyclophilin-type_PPIase_dom"/>
</dbReference>
<dbReference type="CDD" id="cd01921">
    <property type="entry name" value="cyclophilin_RRM"/>
    <property type="match status" value="1"/>
</dbReference>
<dbReference type="PANTHER" id="PTHR45843:SF1">
    <property type="entry name" value="PEPTIDYL-PROLYL CIS-TRANS ISOMERASE-LIKE 4"/>
    <property type="match status" value="1"/>
</dbReference>
<evidence type="ECO:0000256" key="3">
    <source>
        <dbReference type="ARBA" id="ARBA00022884"/>
    </source>
</evidence>
<dbReference type="PRINTS" id="PR00153">
    <property type="entry name" value="CSAPPISMRASE"/>
</dbReference>
<dbReference type="InterPro" id="IPR029000">
    <property type="entry name" value="Cyclophilin-like_dom_sf"/>
</dbReference>
<dbReference type="Gene3D" id="2.40.100.10">
    <property type="entry name" value="Cyclophilin-like"/>
    <property type="match status" value="1"/>
</dbReference>
<dbReference type="InterPro" id="IPR012677">
    <property type="entry name" value="Nucleotide-bd_a/b_plait_sf"/>
</dbReference>
<gene>
    <name evidence="12" type="ORF">CVLEPA_LOCUS15056</name>
</gene>
<dbReference type="InterPro" id="IPR035538">
    <property type="entry name" value="Cyclophilin_PPIL4"/>
</dbReference>
<dbReference type="EMBL" id="CAWYQH010000097">
    <property type="protein sequence ID" value="CAK8684054.1"/>
    <property type="molecule type" value="Genomic_DNA"/>
</dbReference>
<keyword evidence="3 7" id="KW-0694">RNA-binding</keyword>
<evidence type="ECO:0000256" key="6">
    <source>
        <dbReference type="ARBA" id="ARBA00023242"/>
    </source>
</evidence>
<dbReference type="Pfam" id="PF00160">
    <property type="entry name" value="Pro_isomerase"/>
    <property type="match status" value="1"/>
</dbReference>
<dbReference type="SUPFAM" id="SSF50891">
    <property type="entry name" value="Cyclophilin-like"/>
    <property type="match status" value="1"/>
</dbReference>
<feature type="compositionally biased region" description="Basic residues" evidence="9">
    <location>
        <begin position="456"/>
        <end position="473"/>
    </location>
</feature>
<dbReference type="SMART" id="SM00360">
    <property type="entry name" value="RRM"/>
    <property type="match status" value="1"/>
</dbReference>
<dbReference type="InterPro" id="IPR035542">
    <property type="entry name" value="CRIP"/>
</dbReference>
<evidence type="ECO:0000256" key="4">
    <source>
        <dbReference type="ARBA" id="ARBA00023110"/>
    </source>
</evidence>
<dbReference type="Pfam" id="PF00076">
    <property type="entry name" value="RRM_1"/>
    <property type="match status" value="1"/>
</dbReference>
<keyword evidence="13" id="KW-1185">Reference proteome</keyword>
<dbReference type="PROSITE" id="PS50102">
    <property type="entry name" value="RRM"/>
    <property type="match status" value="1"/>
</dbReference>
<organism evidence="12 13">
    <name type="scientific">Clavelina lepadiformis</name>
    <name type="common">Light-bulb sea squirt</name>
    <name type="synonym">Ascidia lepadiformis</name>
    <dbReference type="NCBI Taxonomy" id="159417"/>
    <lineage>
        <taxon>Eukaryota</taxon>
        <taxon>Metazoa</taxon>
        <taxon>Chordata</taxon>
        <taxon>Tunicata</taxon>
        <taxon>Ascidiacea</taxon>
        <taxon>Aplousobranchia</taxon>
        <taxon>Clavelinidae</taxon>
        <taxon>Clavelina</taxon>
    </lineage>
</organism>
<dbReference type="PROSITE" id="PS50072">
    <property type="entry name" value="CSA_PPIASE_2"/>
    <property type="match status" value="1"/>
</dbReference>
<keyword evidence="5 8" id="KW-0413">Isomerase</keyword>
<evidence type="ECO:0000313" key="13">
    <source>
        <dbReference type="Proteomes" id="UP001642483"/>
    </source>
</evidence>
<evidence type="ECO:0000259" key="11">
    <source>
        <dbReference type="PROSITE" id="PS50102"/>
    </source>
</evidence>
<evidence type="ECO:0000256" key="5">
    <source>
        <dbReference type="ARBA" id="ARBA00023235"/>
    </source>
</evidence>
<comment type="function">
    <text evidence="8">PPIases accelerate the folding of proteins. It catalyzes the cis-trans isomerization of proline imidic peptide bonds in oligopeptides.</text>
</comment>
<sequence>MSVIIETTLGDITVDLYVDERPRSCLNFLKLCKVKYYNYCLFHNVQRNFIAQTGDPTGTGRGGESLFRMLYGDQAKFFDAEKMPKIKHKTAGVVSMVNDGNGYHGSQFLITLGENLDSLDGIHTVFGEVAEGMDVVMKISEAFCDKENRPYQDIRITHTVILDDPLDDPTGLVIPDRSPEPTKEQLEGCFRIGADESVIDDEGIDQEEIKKIEEKKEATHKAQILEIIGDIPDKDVEPPDNVLFVCKLNSITTDDDLEIIFSRFGTIVSCEIIRDWKSGESLQYAFIEFETSEMCEKAYHKMDNVLIDDRRIHVDFSQSVSKMKFPRSNQQKEGEKNPKKEEKRDRSKSPSRKKRHRDASPPTGLRHRSVTPTYREKRRNRDVSPLRGYKRHYNTSPSRERRRDNSSPLRHHRRHRDVSPESRHSNKSYSRIRRPDYDRNGSRDSSSSPASEERKRKMKKEKKKNKQKQRRRGSSSDSEESDNLSSDKEVRCGKHRKRSVQKEDFRRHKHRT</sequence>
<reference evidence="12 13" key="1">
    <citation type="submission" date="2024-02" db="EMBL/GenBank/DDBJ databases">
        <authorList>
            <person name="Daric V."/>
            <person name="Darras S."/>
        </authorList>
    </citation>
    <scope>NUCLEOTIDE SEQUENCE [LARGE SCALE GENOMIC DNA]</scope>
</reference>
<dbReference type="Gene3D" id="3.30.70.330">
    <property type="match status" value="1"/>
</dbReference>
<feature type="compositionally biased region" description="Basic and acidic residues" evidence="9">
    <location>
        <begin position="330"/>
        <end position="348"/>
    </location>
</feature>
<feature type="domain" description="RRM" evidence="11">
    <location>
        <begin position="241"/>
        <end position="319"/>
    </location>
</feature>
<evidence type="ECO:0000256" key="9">
    <source>
        <dbReference type="SAM" id="MobiDB-lite"/>
    </source>
</evidence>
<evidence type="ECO:0000256" key="8">
    <source>
        <dbReference type="RuleBase" id="RU365081"/>
    </source>
</evidence>
<comment type="subcellular location">
    <subcellularLocation>
        <location evidence="2 8">Nucleus</location>
    </subcellularLocation>
</comment>
<evidence type="ECO:0000259" key="10">
    <source>
        <dbReference type="PROSITE" id="PS50072"/>
    </source>
</evidence>
<evidence type="ECO:0000313" key="12">
    <source>
        <dbReference type="EMBL" id="CAK8684054.1"/>
    </source>
</evidence>
<dbReference type="CDD" id="cd12235">
    <property type="entry name" value="RRM_PPIL4"/>
    <property type="match status" value="1"/>
</dbReference>
<name>A0ABP0FWS2_CLALP</name>
<dbReference type="InterPro" id="IPR035979">
    <property type="entry name" value="RBD_domain_sf"/>
</dbReference>
<dbReference type="InterPro" id="IPR000504">
    <property type="entry name" value="RRM_dom"/>
</dbReference>
<comment type="similarity">
    <text evidence="8">Belongs to the cyclophilin-type PPIase family. PPIL4 subfamily.</text>
</comment>
<protein>
    <recommendedName>
        <fullName evidence="8">Peptidyl-prolyl cis-trans isomerase</fullName>
        <shortName evidence="8">PPIase</shortName>
        <ecNumber evidence="8">5.2.1.8</ecNumber>
    </recommendedName>
</protein>
<feature type="region of interest" description="Disordered" evidence="9">
    <location>
        <begin position="318"/>
        <end position="512"/>
    </location>
</feature>
<keyword evidence="4 8" id="KW-0697">Rotamase</keyword>